<accession>A0A561R188</accession>
<dbReference type="GO" id="GO:0005615">
    <property type="term" value="C:extracellular space"/>
    <property type="evidence" value="ECO:0007669"/>
    <property type="project" value="InterPro"/>
</dbReference>
<organism evidence="6 7">
    <name type="scientific">Neorhizobium alkalisoli</name>
    <dbReference type="NCBI Taxonomy" id="528178"/>
    <lineage>
        <taxon>Bacteria</taxon>
        <taxon>Pseudomonadati</taxon>
        <taxon>Pseudomonadota</taxon>
        <taxon>Alphaproteobacteria</taxon>
        <taxon>Hyphomicrobiales</taxon>
        <taxon>Rhizobiaceae</taxon>
        <taxon>Rhizobium/Agrobacterium group</taxon>
        <taxon>Neorhizobium</taxon>
    </lineage>
</organism>
<evidence type="ECO:0000256" key="2">
    <source>
        <dbReference type="ARBA" id="ARBA00004613"/>
    </source>
</evidence>
<gene>
    <name evidence="6" type="ORF">FHW37_1022</name>
</gene>
<keyword evidence="7" id="KW-1185">Reference proteome</keyword>
<dbReference type="Proteomes" id="UP000320653">
    <property type="component" value="Unassembled WGS sequence"/>
</dbReference>
<dbReference type="Pfam" id="PF08548">
    <property type="entry name" value="Peptidase_M10_C"/>
    <property type="match status" value="1"/>
</dbReference>
<proteinExistence type="predicted"/>
<dbReference type="InterPro" id="IPR013858">
    <property type="entry name" value="Peptidase_M10B_C"/>
</dbReference>
<comment type="cofactor">
    <cofactor evidence="1">
        <name>Ca(2+)</name>
        <dbReference type="ChEBI" id="CHEBI:29108"/>
    </cofactor>
</comment>
<dbReference type="Pfam" id="PF00353">
    <property type="entry name" value="HemolysinCabind"/>
    <property type="match status" value="1"/>
</dbReference>
<evidence type="ECO:0000256" key="3">
    <source>
        <dbReference type="ARBA" id="ARBA00022525"/>
    </source>
</evidence>
<evidence type="ECO:0000256" key="1">
    <source>
        <dbReference type="ARBA" id="ARBA00001913"/>
    </source>
</evidence>
<dbReference type="Gene3D" id="2.150.10.10">
    <property type="entry name" value="Serralysin-like metalloprotease, C-terminal"/>
    <property type="match status" value="1"/>
</dbReference>
<keyword evidence="4" id="KW-0677">Repeat</keyword>
<comment type="caution">
    <text evidence="6">The sequence shown here is derived from an EMBL/GenBank/DDBJ whole genome shotgun (WGS) entry which is preliminary data.</text>
</comment>
<protein>
    <submittedName>
        <fullName evidence="6">Hemolysin type calcium-binding protein</fullName>
    </submittedName>
</protein>
<reference evidence="6 7" key="1">
    <citation type="submission" date="2019-06" db="EMBL/GenBank/DDBJ databases">
        <title>Sorghum-associated microbial communities from plants grown in Nebraska, USA.</title>
        <authorList>
            <person name="Schachtman D."/>
        </authorList>
    </citation>
    <scope>NUCLEOTIDE SEQUENCE [LARGE SCALE GENOMIC DNA]</scope>
    <source>
        <strain evidence="6 7">1225</strain>
    </source>
</reference>
<dbReference type="InterPro" id="IPR011049">
    <property type="entry name" value="Serralysin-like_metalloprot_C"/>
</dbReference>
<feature type="domain" description="Peptidase M10 serralysin C-terminal" evidence="5">
    <location>
        <begin position="155"/>
        <end position="271"/>
    </location>
</feature>
<evidence type="ECO:0000313" key="6">
    <source>
        <dbReference type="EMBL" id="TWF56376.1"/>
    </source>
</evidence>
<dbReference type="InterPro" id="IPR018511">
    <property type="entry name" value="Hemolysin-typ_Ca-bd_CS"/>
</dbReference>
<dbReference type="RefSeq" id="WP_145633889.1">
    <property type="nucleotide sequence ID" value="NZ_VIWP01000002.1"/>
</dbReference>
<dbReference type="InterPro" id="IPR001343">
    <property type="entry name" value="Hemolysn_Ca-bd"/>
</dbReference>
<dbReference type="PROSITE" id="PS00330">
    <property type="entry name" value="HEMOLYSIN_CALCIUM"/>
    <property type="match status" value="2"/>
</dbReference>
<evidence type="ECO:0000259" key="5">
    <source>
        <dbReference type="Pfam" id="PF08548"/>
    </source>
</evidence>
<dbReference type="AlphaFoldDB" id="A0A561R188"/>
<evidence type="ECO:0000313" key="7">
    <source>
        <dbReference type="Proteomes" id="UP000320653"/>
    </source>
</evidence>
<comment type="subcellular location">
    <subcellularLocation>
        <location evidence="2">Secreted</location>
    </subcellularLocation>
</comment>
<dbReference type="GO" id="GO:0005509">
    <property type="term" value="F:calcium ion binding"/>
    <property type="evidence" value="ECO:0007669"/>
    <property type="project" value="InterPro"/>
</dbReference>
<keyword evidence="3" id="KW-0964">Secreted</keyword>
<dbReference type="PRINTS" id="PR00313">
    <property type="entry name" value="CABNDNGRPT"/>
</dbReference>
<dbReference type="EMBL" id="VIWP01000002">
    <property type="protein sequence ID" value="TWF56376.1"/>
    <property type="molecule type" value="Genomic_DNA"/>
</dbReference>
<sequence>MVGQITTTDFNGEIVELAPLGTIMASLSVDGYTSDQLSFSIQRQQYWYAETVLYSDSIDTNAFKIEGSKLVVASDDDLNFFSWRVEGFGVSLQARDTSGNLVANTYLSFDPIDTLNDYRGTNHADRLVGTDGMEKIIAGAGDDKIYAKGGDDVLYGGRGKDVLVGGAGSDTFLYKSIKESTLKAPDLIAEWDHFSQYNIRDLIDLSPIDANTKVSGDQDFDWLGSKSFSGHAGELRYVKDKSDTYVYADVNGDKKADFAIHIGEAVKMYADDFLL</sequence>
<evidence type="ECO:0000256" key="4">
    <source>
        <dbReference type="ARBA" id="ARBA00022737"/>
    </source>
</evidence>
<dbReference type="SUPFAM" id="SSF51120">
    <property type="entry name" value="beta-Roll"/>
    <property type="match status" value="1"/>
</dbReference>
<name>A0A561R188_9HYPH</name>
<dbReference type="OrthoDB" id="223957at2"/>